<dbReference type="EMBL" id="JBHSOF010000018">
    <property type="protein sequence ID" value="MFC5664473.1"/>
    <property type="molecule type" value="Genomic_DNA"/>
</dbReference>
<accession>A0ABW0X3Y9</accession>
<protein>
    <submittedName>
        <fullName evidence="1">Uncharacterized protein</fullName>
    </submittedName>
</protein>
<evidence type="ECO:0000313" key="1">
    <source>
        <dbReference type="EMBL" id="MFC5664473.1"/>
    </source>
</evidence>
<dbReference type="Proteomes" id="UP001595975">
    <property type="component" value="Unassembled WGS sequence"/>
</dbReference>
<name>A0ABW0X3Y9_9ACTN</name>
<reference evidence="2" key="1">
    <citation type="journal article" date="2019" name="Int. J. Syst. Evol. Microbiol.">
        <title>The Global Catalogue of Microorganisms (GCM) 10K type strain sequencing project: providing services to taxonomists for standard genome sequencing and annotation.</title>
        <authorList>
            <consortium name="The Broad Institute Genomics Platform"/>
            <consortium name="The Broad Institute Genome Sequencing Center for Infectious Disease"/>
            <person name="Wu L."/>
            <person name="Ma J."/>
        </authorList>
    </citation>
    <scope>NUCLEOTIDE SEQUENCE [LARGE SCALE GENOMIC DNA]</scope>
    <source>
        <strain evidence="2">CGMCC 4.1437</strain>
    </source>
</reference>
<dbReference type="RefSeq" id="WP_380226172.1">
    <property type="nucleotide sequence ID" value="NZ_JBHSOF010000018.1"/>
</dbReference>
<organism evidence="1 2">
    <name type="scientific">Kitasatospora misakiensis</name>
    <dbReference type="NCBI Taxonomy" id="67330"/>
    <lineage>
        <taxon>Bacteria</taxon>
        <taxon>Bacillati</taxon>
        <taxon>Actinomycetota</taxon>
        <taxon>Actinomycetes</taxon>
        <taxon>Kitasatosporales</taxon>
        <taxon>Streptomycetaceae</taxon>
        <taxon>Kitasatospora</taxon>
    </lineage>
</organism>
<keyword evidence="2" id="KW-1185">Reference proteome</keyword>
<proteinExistence type="predicted"/>
<sequence length="197" mass="20803">MSSSSVTDVPALLVTVHTQVRDGVPGKLLAHGFMTSASTVLVPDPPRELASPWRRYILRISRSPGQDGPAELLPVAGIGLAAVHGDGISTAAAMLTLIWPTRFEVPAVTSTPERTAELLIRHKGDQWAVYAELGFQVVRPARKPGPPDEWWLGPAFEQDVHSSAEDFSCGTCGSSPVCCRRPASLVAADAADAADAA</sequence>
<comment type="caution">
    <text evidence="1">The sequence shown here is derived from an EMBL/GenBank/DDBJ whole genome shotgun (WGS) entry which is preliminary data.</text>
</comment>
<gene>
    <name evidence="1" type="ORF">ACFP3U_15950</name>
</gene>
<evidence type="ECO:0000313" key="2">
    <source>
        <dbReference type="Proteomes" id="UP001595975"/>
    </source>
</evidence>